<dbReference type="AlphaFoldDB" id="A0A5S9F2W3"/>
<evidence type="ECO:0000313" key="1">
    <source>
        <dbReference type="EMBL" id="BBM82774.1"/>
    </source>
</evidence>
<dbReference type="PROSITE" id="PS51257">
    <property type="entry name" value="PROKAR_LIPOPROTEIN"/>
    <property type="match status" value="1"/>
</dbReference>
<proteinExistence type="predicted"/>
<gene>
    <name evidence="1" type="ORF">UABAM_01117</name>
</gene>
<accession>A0A5S9F2W3</accession>
<evidence type="ECO:0000313" key="2">
    <source>
        <dbReference type="Proteomes" id="UP000326354"/>
    </source>
</evidence>
<evidence type="ECO:0008006" key="3">
    <source>
        <dbReference type="Google" id="ProtNLM"/>
    </source>
</evidence>
<reference evidence="1 2" key="1">
    <citation type="submission" date="2019-08" db="EMBL/GenBank/DDBJ databases">
        <title>Complete genome sequence of Candidatus Uab amorphum.</title>
        <authorList>
            <person name="Shiratori T."/>
            <person name="Suzuki S."/>
            <person name="Kakizawa Y."/>
            <person name="Ishida K."/>
        </authorList>
    </citation>
    <scope>NUCLEOTIDE SEQUENCE [LARGE SCALE GENOMIC DNA]</scope>
    <source>
        <strain evidence="1 2">SRT547</strain>
    </source>
</reference>
<dbReference type="Proteomes" id="UP000326354">
    <property type="component" value="Chromosome"/>
</dbReference>
<dbReference type="EMBL" id="AP019860">
    <property type="protein sequence ID" value="BBM82774.1"/>
    <property type="molecule type" value="Genomic_DNA"/>
</dbReference>
<dbReference type="KEGG" id="uam:UABAM_01117"/>
<keyword evidence="2" id="KW-1185">Reference proteome</keyword>
<name>A0A5S9F2W3_UABAM</name>
<sequence>MYKNMYFLLLIVLIFGCDNSEQDVGEETPTQELTEIEIFRIFRSGNEADIAKIKKTLISQGENGYQRLKNMRNIDDLETSKHIEQTMHSIAWDKVREALHQERDNMQQSSNDTGPPKVKQIDVNIASELFPNYAFYRIERSSKYYKPGQEWHGSGYAGKKFTNHIIKIHTVGKPLVDGWSKIFHIAGQEGLPLDDETTVQSIFRIFGHVFGSGMSVNKRHIFTKTTKGWKIHPREVDVWSTNFYIEINPLKIYSKVEKVK</sequence>
<dbReference type="RefSeq" id="WP_151967006.1">
    <property type="nucleotide sequence ID" value="NZ_AP019860.1"/>
</dbReference>
<organism evidence="1 2">
    <name type="scientific">Uabimicrobium amorphum</name>
    <dbReference type="NCBI Taxonomy" id="2596890"/>
    <lineage>
        <taxon>Bacteria</taxon>
        <taxon>Pseudomonadati</taxon>
        <taxon>Planctomycetota</taxon>
        <taxon>Candidatus Uabimicrobiia</taxon>
        <taxon>Candidatus Uabimicrobiales</taxon>
        <taxon>Candidatus Uabimicrobiaceae</taxon>
        <taxon>Candidatus Uabimicrobium</taxon>
    </lineage>
</organism>
<protein>
    <recommendedName>
        <fullName evidence="3">Lipoprotein</fullName>
    </recommendedName>
</protein>